<proteinExistence type="predicted"/>
<feature type="compositionally biased region" description="Basic and acidic residues" evidence="1">
    <location>
        <begin position="1"/>
        <end position="11"/>
    </location>
</feature>
<protein>
    <submittedName>
        <fullName evidence="2">Uncharacterized protein</fullName>
    </submittedName>
</protein>
<evidence type="ECO:0000256" key="1">
    <source>
        <dbReference type="SAM" id="MobiDB-lite"/>
    </source>
</evidence>
<sequence>MSDAKRVRNEPETNFGPEPSESDSCPFPPEFGPCSSHNHIHKELLEQKREQNDTGLRIHNDVSELNPQNDADSCDEEKEVEIAEADTDEEVVLAKIAGIKLVRKPVAKTSMKKPAAKTLVKRWANLSLKKQRQVTKPPCILGRTLATRTLRLGAKSKLK</sequence>
<keyword evidence="3" id="KW-1185">Reference proteome</keyword>
<organism evidence="2 3">
    <name type="scientific">Stylosanthes scabra</name>
    <dbReference type="NCBI Taxonomy" id="79078"/>
    <lineage>
        <taxon>Eukaryota</taxon>
        <taxon>Viridiplantae</taxon>
        <taxon>Streptophyta</taxon>
        <taxon>Embryophyta</taxon>
        <taxon>Tracheophyta</taxon>
        <taxon>Spermatophyta</taxon>
        <taxon>Magnoliopsida</taxon>
        <taxon>eudicotyledons</taxon>
        <taxon>Gunneridae</taxon>
        <taxon>Pentapetalae</taxon>
        <taxon>rosids</taxon>
        <taxon>fabids</taxon>
        <taxon>Fabales</taxon>
        <taxon>Fabaceae</taxon>
        <taxon>Papilionoideae</taxon>
        <taxon>50 kb inversion clade</taxon>
        <taxon>dalbergioids sensu lato</taxon>
        <taxon>Dalbergieae</taxon>
        <taxon>Pterocarpus clade</taxon>
        <taxon>Stylosanthes</taxon>
    </lineage>
</organism>
<name>A0ABU6ZM14_9FABA</name>
<accession>A0ABU6ZM14</accession>
<dbReference type="Proteomes" id="UP001341840">
    <property type="component" value="Unassembled WGS sequence"/>
</dbReference>
<evidence type="ECO:0000313" key="2">
    <source>
        <dbReference type="EMBL" id="MED6222992.1"/>
    </source>
</evidence>
<reference evidence="2 3" key="1">
    <citation type="journal article" date="2023" name="Plants (Basel)">
        <title>Bridging the Gap: Combining Genomics and Transcriptomics Approaches to Understand Stylosanthes scabra, an Orphan Legume from the Brazilian Caatinga.</title>
        <authorList>
            <person name="Ferreira-Neto J.R.C."/>
            <person name="da Silva M.D."/>
            <person name="Binneck E."/>
            <person name="de Melo N.F."/>
            <person name="da Silva R.H."/>
            <person name="de Melo A.L.T.M."/>
            <person name="Pandolfi V."/>
            <person name="Bustamante F.O."/>
            <person name="Brasileiro-Vidal A.C."/>
            <person name="Benko-Iseppon A.M."/>
        </authorList>
    </citation>
    <scope>NUCLEOTIDE SEQUENCE [LARGE SCALE GENOMIC DNA]</scope>
    <source>
        <tissue evidence="2">Leaves</tissue>
    </source>
</reference>
<gene>
    <name evidence="2" type="ORF">PIB30_069773</name>
</gene>
<feature type="region of interest" description="Disordered" evidence="1">
    <location>
        <begin position="1"/>
        <end position="37"/>
    </location>
</feature>
<comment type="caution">
    <text evidence="2">The sequence shown here is derived from an EMBL/GenBank/DDBJ whole genome shotgun (WGS) entry which is preliminary data.</text>
</comment>
<evidence type="ECO:0000313" key="3">
    <source>
        <dbReference type="Proteomes" id="UP001341840"/>
    </source>
</evidence>
<dbReference type="EMBL" id="JASCZI010272633">
    <property type="protein sequence ID" value="MED6222992.1"/>
    <property type="molecule type" value="Genomic_DNA"/>
</dbReference>